<evidence type="ECO:0000259" key="8">
    <source>
        <dbReference type="PROSITE" id="PS50850"/>
    </source>
</evidence>
<name>A0AAD5TJ08_9FUNG</name>
<feature type="transmembrane region" description="Helical" evidence="7">
    <location>
        <begin position="109"/>
        <end position="128"/>
    </location>
</feature>
<keyword evidence="5 7" id="KW-0472">Membrane</keyword>
<dbReference type="Gene3D" id="1.20.1250.20">
    <property type="entry name" value="MFS general substrate transporter like domains"/>
    <property type="match status" value="2"/>
</dbReference>
<evidence type="ECO:0000256" key="7">
    <source>
        <dbReference type="SAM" id="Phobius"/>
    </source>
</evidence>
<dbReference type="PANTHER" id="PTHR43826">
    <property type="entry name" value="GLUCOSE-6-PHOSPHATE EXCHANGER SLC37A4"/>
    <property type="match status" value="1"/>
</dbReference>
<proteinExistence type="inferred from homology"/>
<reference evidence="9" key="1">
    <citation type="submission" date="2020-05" db="EMBL/GenBank/DDBJ databases">
        <title>Phylogenomic resolution of chytrid fungi.</title>
        <authorList>
            <person name="Stajich J.E."/>
            <person name="Amses K."/>
            <person name="Simmons R."/>
            <person name="Seto K."/>
            <person name="Myers J."/>
            <person name="Bonds A."/>
            <person name="Quandt C.A."/>
            <person name="Barry K."/>
            <person name="Liu P."/>
            <person name="Grigoriev I."/>
            <person name="Longcore J.E."/>
            <person name="James T.Y."/>
        </authorList>
    </citation>
    <scope>NUCLEOTIDE SEQUENCE</scope>
    <source>
        <strain evidence="9">JEL0379</strain>
    </source>
</reference>
<evidence type="ECO:0000256" key="3">
    <source>
        <dbReference type="ARBA" id="ARBA00022692"/>
    </source>
</evidence>
<dbReference type="GO" id="GO:0035435">
    <property type="term" value="P:phosphate ion transmembrane transport"/>
    <property type="evidence" value="ECO:0007669"/>
    <property type="project" value="TreeGrafter"/>
</dbReference>
<dbReference type="InterPro" id="IPR051337">
    <property type="entry name" value="OPA_Antiporter"/>
</dbReference>
<feature type="region of interest" description="Disordered" evidence="6">
    <location>
        <begin position="1"/>
        <end position="32"/>
    </location>
</feature>
<dbReference type="GO" id="GO:0061513">
    <property type="term" value="F:glucose 6-phosphate:phosphate antiporter activity"/>
    <property type="evidence" value="ECO:0007669"/>
    <property type="project" value="TreeGrafter"/>
</dbReference>
<evidence type="ECO:0000256" key="4">
    <source>
        <dbReference type="ARBA" id="ARBA00022989"/>
    </source>
</evidence>
<evidence type="ECO:0000256" key="5">
    <source>
        <dbReference type="ARBA" id="ARBA00023136"/>
    </source>
</evidence>
<dbReference type="Proteomes" id="UP001212152">
    <property type="component" value="Unassembled WGS sequence"/>
</dbReference>
<dbReference type="InterPro" id="IPR036259">
    <property type="entry name" value="MFS_trans_sf"/>
</dbReference>
<dbReference type="AlphaFoldDB" id="A0AAD5TJ08"/>
<dbReference type="InterPro" id="IPR020846">
    <property type="entry name" value="MFS_dom"/>
</dbReference>
<feature type="transmembrane region" description="Helical" evidence="7">
    <location>
        <begin position="77"/>
        <end position="97"/>
    </location>
</feature>
<dbReference type="GO" id="GO:0016020">
    <property type="term" value="C:membrane"/>
    <property type="evidence" value="ECO:0007669"/>
    <property type="project" value="InterPro"/>
</dbReference>
<dbReference type="InterPro" id="IPR000849">
    <property type="entry name" value="Sugar_P_transporter"/>
</dbReference>
<comment type="caution">
    <text evidence="9">The sequence shown here is derived from an EMBL/GenBank/DDBJ whole genome shotgun (WGS) entry which is preliminary data.</text>
</comment>
<dbReference type="SUPFAM" id="SSF103473">
    <property type="entry name" value="MFS general substrate transporter"/>
    <property type="match status" value="1"/>
</dbReference>
<feature type="domain" description="Major facilitator superfamily (MFS) profile" evidence="8">
    <location>
        <begin position="43"/>
        <end position="478"/>
    </location>
</feature>
<organism evidence="9 10">
    <name type="scientific">Geranomyces variabilis</name>
    <dbReference type="NCBI Taxonomy" id="109894"/>
    <lineage>
        <taxon>Eukaryota</taxon>
        <taxon>Fungi</taxon>
        <taxon>Fungi incertae sedis</taxon>
        <taxon>Chytridiomycota</taxon>
        <taxon>Chytridiomycota incertae sedis</taxon>
        <taxon>Chytridiomycetes</taxon>
        <taxon>Spizellomycetales</taxon>
        <taxon>Powellomycetaceae</taxon>
        <taxon>Geranomyces</taxon>
    </lineage>
</organism>
<keyword evidence="3 7" id="KW-0812">Transmembrane</keyword>
<evidence type="ECO:0000256" key="1">
    <source>
        <dbReference type="ARBA" id="ARBA00004127"/>
    </source>
</evidence>
<evidence type="ECO:0000313" key="10">
    <source>
        <dbReference type="Proteomes" id="UP001212152"/>
    </source>
</evidence>
<evidence type="ECO:0000256" key="2">
    <source>
        <dbReference type="ARBA" id="ARBA00009598"/>
    </source>
</evidence>
<comment type="subcellular location">
    <subcellularLocation>
        <location evidence="1">Endomembrane system</location>
        <topology evidence="1">Multi-pass membrane protein</topology>
    </subcellularLocation>
</comment>
<dbReference type="PROSITE" id="PS50850">
    <property type="entry name" value="MFS"/>
    <property type="match status" value="1"/>
</dbReference>
<feature type="transmembrane region" description="Helical" evidence="7">
    <location>
        <begin position="305"/>
        <end position="325"/>
    </location>
</feature>
<gene>
    <name evidence="9" type="ORF">HDU87_005557</name>
</gene>
<keyword evidence="10" id="KW-1185">Reference proteome</keyword>
<dbReference type="EMBL" id="JADGJQ010000045">
    <property type="protein sequence ID" value="KAJ3176040.1"/>
    <property type="molecule type" value="Genomic_DNA"/>
</dbReference>
<feature type="transmembrane region" description="Helical" evidence="7">
    <location>
        <begin position="417"/>
        <end position="438"/>
    </location>
</feature>
<feature type="transmembrane region" description="Helical" evidence="7">
    <location>
        <begin position="334"/>
        <end position="354"/>
    </location>
</feature>
<dbReference type="PANTHER" id="PTHR43826:SF8">
    <property type="entry name" value="MAJOR FACILITATOR SUPERFAMILY (MFS) PROFILE DOMAIN-CONTAINING PROTEIN"/>
    <property type="match status" value="1"/>
</dbReference>
<evidence type="ECO:0000256" key="6">
    <source>
        <dbReference type="SAM" id="MobiDB-lite"/>
    </source>
</evidence>
<feature type="transmembrane region" description="Helical" evidence="7">
    <location>
        <begin position="381"/>
        <end position="397"/>
    </location>
</feature>
<protein>
    <recommendedName>
        <fullName evidence="8">Major facilitator superfamily (MFS) profile domain-containing protein</fullName>
    </recommendedName>
</protein>
<dbReference type="PIRSF" id="PIRSF002808">
    <property type="entry name" value="Hexose_phosphate_transp"/>
    <property type="match status" value="1"/>
</dbReference>
<feature type="transmembrane region" description="Helical" evidence="7">
    <location>
        <begin position="450"/>
        <end position="472"/>
    </location>
</feature>
<dbReference type="GO" id="GO:0012505">
    <property type="term" value="C:endomembrane system"/>
    <property type="evidence" value="ECO:0007669"/>
    <property type="project" value="UniProtKB-SubCell"/>
</dbReference>
<accession>A0AAD5TJ08</accession>
<keyword evidence="4 7" id="KW-1133">Transmembrane helix</keyword>
<feature type="transmembrane region" description="Helical" evidence="7">
    <location>
        <begin position="39"/>
        <end position="57"/>
    </location>
</feature>
<evidence type="ECO:0000313" key="9">
    <source>
        <dbReference type="EMBL" id="KAJ3176040.1"/>
    </source>
</evidence>
<comment type="similarity">
    <text evidence="2">Belongs to the major facilitator superfamily. Organophosphate:Pi antiporter (OPA) (TC 2.A.1.4) family.</text>
</comment>
<sequence>MAPPQHRRPPSERTALLSSGDRAGSSEDAPQETPDFLKWRRIVLTLLVVAYTGYYFGKTNLPLAIPSLEDKEGGLKRSDVSIVLTSGYVLYLGGKFLSGFCVDKFGGKWTLLAGLLGSIGTSLLFPLINHVAWYAGVRAINQLFSSVGWGACVKITRHWYTPTAAAHAVAIASLAETLGDALVRLVLGGAMIGGLGWKAMFYLSAGVGAALFVPSLFVPGMPGDKGLNDPVETDEAAEEDMRSRSVFHDVDDDEDAGLMPMVKSVRIWLLSAELLVVILIRESFATFASSLIASELGLSNSYASAASAIFPALGAISSVCGGFLLDHTRQDRRGLIPVVSLGLTTLALVGMWTVTPDGAGLESVSSAAVATLRSDPKPTEIALFIGMIGAVALFLYAPKVIIDGAFVMDLAGGEAKVGTVTAFVTGVGYLGGCISPTVTGVMADIYGWKVAMLLLTVLCAAVTGASVLYWYLDLKALKANANNDGGDDGA</sequence>
<dbReference type="Pfam" id="PF07690">
    <property type="entry name" value="MFS_1"/>
    <property type="match status" value="1"/>
</dbReference>
<feature type="transmembrane region" description="Helical" evidence="7">
    <location>
        <begin position="199"/>
        <end position="218"/>
    </location>
</feature>
<dbReference type="InterPro" id="IPR011701">
    <property type="entry name" value="MFS"/>
</dbReference>